<evidence type="ECO:0008006" key="4">
    <source>
        <dbReference type="Google" id="ProtNLM"/>
    </source>
</evidence>
<keyword evidence="3" id="KW-1185">Reference proteome</keyword>
<evidence type="ECO:0000313" key="3">
    <source>
        <dbReference type="Proteomes" id="UP001381693"/>
    </source>
</evidence>
<comment type="caution">
    <text evidence="2">The sequence shown here is derived from an EMBL/GenBank/DDBJ whole genome shotgun (WGS) entry which is preliminary data.</text>
</comment>
<name>A0AAN8WZB6_HALRR</name>
<dbReference type="Proteomes" id="UP001381693">
    <property type="component" value="Unassembled WGS sequence"/>
</dbReference>
<feature type="signal peptide" evidence="1">
    <location>
        <begin position="1"/>
        <end position="16"/>
    </location>
</feature>
<feature type="chain" id="PRO_5043045584" description="Secreted protein" evidence="1">
    <location>
        <begin position="17"/>
        <end position="68"/>
    </location>
</feature>
<accession>A0AAN8WZB6</accession>
<dbReference type="AlphaFoldDB" id="A0AAN8WZB6"/>
<organism evidence="2 3">
    <name type="scientific">Halocaridina rubra</name>
    <name type="common">Hawaiian red shrimp</name>
    <dbReference type="NCBI Taxonomy" id="373956"/>
    <lineage>
        <taxon>Eukaryota</taxon>
        <taxon>Metazoa</taxon>
        <taxon>Ecdysozoa</taxon>
        <taxon>Arthropoda</taxon>
        <taxon>Crustacea</taxon>
        <taxon>Multicrustacea</taxon>
        <taxon>Malacostraca</taxon>
        <taxon>Eumalacostraca</taxon>
        <taxon>Eucarida</taxon>
        <taxon>Decapoda</taxon>
        <taxon>Pleocyemata</taxon>
        <taxon>Caridea</taxon>
        <taxon>Atyoidea</taxon>
        <taxon>Atyidae</taxon>
        <taxon>Halocaridina</taxon>
    </lineage>
</organism>
<evidence type="ECO:0000256" key="1">
    <source>
        <dbReference type="SAM" id="SignalP"/>
    </source>
</evidence>
<evidence type="ECO:0000313" key="2">
    <source>
        <dbReference type="EMBL" id="KAK7069229.1"/>
    </source>
</evidence>
<reference evidence="2 3" key="1">
    <citation type="submission" date="2023-11" db="EMBL/GenBank/DDBJ databases">
        <title>Halocaridina rubra genome assembly.</title>
        <authorList>
            <person name="Smith C."/>
        </authorList>
    </citation>
    <scope>NUCLEOTIDE SEQUENCE [LARGE SCALE GENOMIC DNA]</scope>
    <source>
        <strain evidence="2">EP-1</strain>
        <tissue evidence="2">Whole</tissue>
    </source>
</reference>
<sequence>MLTCSPLLTTVAIVSSYCTYLPENCWLNTPGNCVVLSFGTLKCQQSVSNRIPLIAADDFVEDAPYQAI</sequence>
<keyword evidence="1" id="KW-0732">Signal</keyword>
<proteinExistence type="predicted"/>
<protein>
    <recommendedName>
        <fullName evidence="4">Secreted protein</fullName>
    </recommendedName>
</protein>
<dbReference type="EMBL" id="JAXCGZ010016995">
    <property type="protein sequence ID" value="KAK7069229.1"/>
    <property type="molecule type" value="Genomic_DNA"/>
</dbReference>
<gene>
    <name evidence="2" type="ORF">SK128_003223</name>
</gene>